<keyword evidence="1" id="KW-1133">Transmembrane helix</keyword>
<evidence type="ECO:0000259" key="2">
    <source>
        <dbReference type="Pfam" id="PF01841"/>
    </source>
</evidence>
<sequence length="1042" mass="117800">MLLPILMTLCPQLASVKRQLNMILLPGTLCLIALLSCYASALQAEELHPSLARISLDSEWRSGAYQSQGVDYTPAASWVDPLDLMVPETMPDDQIRDGLYNLVVDNQYKVDADGKKVQFSHYADVVTAPKGLESVSQIQIEFDPNYQRLQLHSIWVHRAGELIDKSLDADFQLARSQNTDDLMYDGSMVATWVLKDIRVGDILEYSYSRLGSNPVFEGRFFGARSLQWSVPVARQQLRILWGKPKPLNIKVENSELQFTSTRLGTQTDYRLQVEHMPTITASSDAAPWYNPFAKAYFSETNSWKQVVDWGLPLFSRQQQVNEDITMLARQITAKHDSKAEQLVAALSLVQENVRYLGLEMGSNSHFPSAAGDTLSRRYGDCKDKAVLLVTLLGELGVEASPALVNTDTGKMLPAMLPSADRFNHAIVRASLNGNNYWLDPTLMDQGDALEHLYQPDYGFALVLSEDSQELVSMASGASGSRIRFTEEYDFSEGISGVGKANISTLYQGDEARRMRGRIASEGLKALSEQYAGYYGKQFKGLEAIRPLDVLDDKATGEVRLEEAYHLPAPWQADDDGGYTVYVYESQISPYLTLPQGHGRRELALKHPLQIEGTIRLKFRANDWQFDAAVREESNPFFDFHYSVAFDKESNLLTLAYRYQSNTDRVPADRVDEYIAALKKVADTDSYGIIDYNSEVKDAVTQEADASDDDTNMALIVLSAGFVALCAIGFAMASWLIDDGHKASSRYYPVSPLKALLLSLLTFGLYPCYWAYKNWQYVQNELEPGIWPMARAIFAPLWYYHLYLSLANSGDEDKRRWLIPGWLAVLFMILYIGVSATKKLHGMTVLSLLVPALVILPLITYINRLNGHNEAYVYNSRWRWRHWLLTVATLPLLLFVLAQEAGFTASDRVVAGSDLWQRDIKFMKRKAIIAANENPVLFYSDDWLSNQSDGNGFTDARIFSYWREDGVFYQETVPFEAVKNIEVNFAKGDELTTTITVYRDDGSHFLLFAATEARKDRQFVRELLERWRRIRPQGSDNNGEQEQ</sequence>
<feature type="transmembrane region" description="Helical" evidence="1">
    <location>
        <begin position="816"/>
        <end position="833"/>
    </location>
</feature>
<dbReference type="KEGG" id="saz:Sama_1597"/>
<dbReference type="AlphaFoldDB" id="A1S5Z8"/>
<evidence type="ECO:0000313" key="5">
    <source>
        <dbReference type="Proteomes" id="UP000009175"/>
    </source>
</evidence>
<dbReference type="Pfam" id="PF12969">
    <property type="entry name" value="DUF3857"/>
    <property type="match status" value="1"/>
</dbReference>
<keyword evidence="1" id="KW-0472">Membrane</keyword>
<keyword evidence="5" id="KW-1185">Reference proteome</keyword>
<dbReference type="SUPFAM" id="SSF54001">
    <property type="entry name" value="Cysteine proteinases"/>
    <property type="match status" value="1"/>
</dbReference>
<feature type="transmembrane region" description="Helical" evidence="1">
    <location>
        <begin position="754"/>
        <end position="771"/>
    </location>
</feature>
<dbReference type="InterPro" id="IPR024618">
    <property type="entry name" value="DUF3857"/>
</dbReference>
<organism evidence="4 5">
    <name type="scientific">Shewanella amazonensis (strain ATCC BAA-1098 / SB2B)</name>
    <dbReference type="NCBI Taxonomy" id="326297"/>
    <lineage>
        <taxon>Bacteria</taxon>
        <taxon>Pseudomonadati</taxon>
        <taxon>Pseudomonadota</taxon>
        <taxon>Gammaproteobacteria</taxon>
        <taxon>Alteromonadales</taxon>
        <taxon>Shewanellaceae</taxon>
        <taxon>Shewanella</taxon>
    </lineage>
</organism>
<feature type="domain" description="Transglutaminase-like" evidence="2">
    <location>
        <begin position="326"/>
        <end position="407"/>
    </location>
</feature>
<accession>A1S5Z8</accession>
<dbReference type="eggNOG" id="COG1305">
    <property type="taxonomic scope" value="Bacteria"/>
</dbReference>
<evidence type="ECO:0000256" key="1">
    <source>
        <dbReference type="SAM" id="Phobius"/>
    </source>
</evidence>
<dbReference type="Gene3D" id="2.60.40.3140">
    <property type="match status" value="1"/>
</dbReference>
<dbReference type="OrthoDB" id="8595007at2"/>
<dbReference type="Pfam" id="PF01841">
    <property type="entry name" value="Transglut_core"/>
    <property type="match status" value="1"/>
</dbReference>
<feature type="transmembrane region" description="Helical" evidence="1">
    <location>
        <begin position="712"/>
        <end position="734"/>
    </location>
</feature>
<dbReference type="Proteomes" id="UP000009175">
    <property type="component" value="Chromosome"/>
</dbReference>
<dbReference type="EMBL" id="CP000507">
    <property type="protein sequence ID" value="ABL99804.1"/>
    <property type="molecule type" value="Genomic_DNA"/>
</dbReference>
<evidence type="ECO:0008006" key="6">
    <source>
        <dbReference type="Google" id="ProtNLM"/>
    </source>
</evidence>
<evidence type="ECO:0000259" key="3">
    <source>
        <dbReference type="Pfam" id="PF12969"/>
    </source>
</evidence>
<gene>
    <name evidence="4" type="ordered locus">Sama_1597</name>
</gene>
<reference evidence="4 5" key="1">
    <citation type="submission" date="2006-12" db="EMBL/GenBank/DDBJ databases">
        <title>Complete sequence of Shewanella amazonensis SB2B.</title>
        <authorList>
            <consortium name="US DOE Joint Genome Institute"/>
            <person name="Copeland A."/>
            <person name="Lucas S."/>
            <person name="Lapidus A."/>
            <person name="Barry K."/>
            <person name="Detter J.C."/>
            <person name="Glavina del Rio T."/>
            <person name="Hammon N."/>
            <person name="Israni S."/>
            <person name="Dalin E."/>
            <person name="Tice H."/>
            <person name="Pitluck S."/>
            <person name="Munk A.C."/>
            <person name="Brettin T."/>
            <person name="Bruce D."/>
            <person name="Han C."/>
            <person name="Tapia R."/>
            <person name="Gilna P."/>
            <person name="Schmutz J."/>
            <person name="Larimer F."/>
            <person name="Land M."/>
            <person name="Hauser L."/>
            <person name="Kyrpides N."/>
            <person name="Mikhailova N."/>
            <person name="Fredrickson J."/>
            <person name="Richardson P."/>
        </authorList>
    </citation>
    <scope>NUCLEOTIDE SEQUENCE [LARGE SCALE GENOMIC DNA]</scope>
    <source>
        <strain evidence="5">ATCC BAA-1098 / SB2B</strain>
    </source>
</reference>
<proteinExistence type="predicted"/>
<dbReference type="RefSeq" id="WP_011759712.1">
    <property type="nucleotide sequence ID" value="NC_008700.1"/>
</dbReference>
<feature type="domain" description="DUF3857" evidence="3">
    <location>
        <begin position="112"/>
        <end position="279"/>
    </location>
</feature>
<feature type="transmembrane region" description="Helical" evidence="1">
    <location>
        <begin position="879"/>
        <end position="897"/>
    </location>
</feature>
<dbReference type="InterPro" id="IPR002931">
    <property type="entry name" value="Transglutaminase-like"/>
</dbReference>
<dbReference type="HOGENOM" id="CLU_294719_0_0_6"/>
<name>A1S5Z8_SHEAM</name>
<dbReference type="InterPro" id="IPR038765">
    <property type="entry name" value="Papain-like_cys_pep_sf"/>
</dbReference>
<dbReference type="STRING" id="326297.Sama_1597"/>
<keyword evidence="1" id="KW-0812">Transmembrane</keyword>
<protein>
    <recommendedName>
        <fullName evidence="6">DUF3857 domain-containing protein</fullName>
    </recommendedName>
</protein>
<evidence type="ECO:0000313" key="4">
    <source>
        <dbReference type="EMBL" id="ABL99804.1"/>
    </source>
</evidence>
<dbReference type="Gene3D" id="3.10.620.30">
    <property type="match status" value="1"/>
</dbReference>
<feature type="transmembrane region" description="Helical" evidence="1">
    <location>
        <begin position="783"/>
        <end position="804"/>
    </location>
</feature>
<feature type="transmembrane region" description="Helical" evidence="1">
    <location>
        <begin position="839"/>
        <end position="858"/>
    </location>
</feature>